<name>A0A2P5ESH8_TREOI</name>
<organism evidence="3 4">
    <name type="scientific">Trema orientale</name>
    <name type="common">Charcoal tree</name>
    <name type="synonym">Celtis orientalis</name>
    <dbReference type="NCBI Taxonomy" id="63057"/>
    <lineage>
        <taxon>Eukaryota</taxon>
        <taxon>Viridiplantae</taxon>
        <taxon>Streptophyta</taxon>
        <taxon>Embryophyta</taxon>
        <taxon>Tracheophyta</taxon>
        <taxon>Spermatophyta</taxon>
        <taxon>Magnoliopsida</taxon>
        <taxon>eudicotyledons</taxon>
        <taxon>Gunneridae</taxon>
        <taxon>Pentapetalae</taxon>
        <taxon>rosids</taxon>
        <taxon>fabids</taxon>
        <taxon>Rosales</taxon>
        <taxon>Cannabaceae</taxon>
        <taxon>Trema</taxon>
    </lineage>
</organism>
<feature type="chain" id="PRO_5015141579" evidence="2">
    <location>
        <begin position="22"/>
        <end position="167"/>
    </location>
</feature>
<dbReference type="OrthoDB" id="10304430at2759"/>
<reference evidence="4" key="1">
    <citation type="submission" date="2016-06" db="EMBL/GenBank/DDBJ databases">
        <title>Parallel loss of symbiosis genes in relatives of nitrogen-fixing non-legume Parasponia.</title>
        <authorList>
            <person name="Van Velzen R."/>
            <person name="Holmer R."/>
            <person name="Bu F."/>
            <person name="Rutten L."/>
            <person name="Van Zeijl A."/>
            <person name="Liu W."/>
            <person name="Santuari L."/>
            <person name="Cao Q."/>
            <person name="Sharma T."/>
            <person name="Shen D."/>
            <person name="Roswanjaya Y."/>
            <person name="Wardhani T."/>
            <person name="Kalhor M.S."/>
            <person name="Jansen J."/>
            <person name="Van den Hoogen J."/>
            <person name="Gungor B."/>
            <person name="Hartog M."/>
            <person name="Hontelez J."/>
            <person name="Verver J."/>
            <person name="Yang W.-C."/>
            <person name="Schijlen E."/>
            <person name="Repin R."/>
            <person name="Schilthuizen M."/>
            <person name="Schranz E."/>
            <person name="Heidstra R."/>
            <person name="Miyata K."/>
            <person name="Fedorova E."/>
            <person name="Kohlen W."/>
            <person name="Bisseling T."/>
            <person name="Smit S."/>
            <person name="Geurts R."/>
        </authorList>
    </citation>
    <scope>NUCLEOTIDE SEQUENCE [LARGE SCALE GENOMIC DNA]</scope>
    <source>
        <strain evidence="4">cv. RG33-2</strain>
    </source>
</reference>
<evidence type="ECO:0000256" key="1">
    <source>
        <dbReference type="SAM" id="MobiDB-lite"/>
    </source>
</evidence>
<dbReference type="InParanoid" id="A0A2P5ESH8"/>
<dbReference type="AlphaFoldDB" id="A0A2P5ESH8"/>
<accession>A0A2P5ESH8</accession>
<dbReference type="Proteomes" id="UP000237000">
    <property type="component" value="Unassembled WGS sequence"/>
</dbReference>
<protein>
    <submittedName>
        <fullName evidence="3">Uncharacterized protein</fullName>
    </submittedName>
</protein>
<evidence type="ECO:0000313" key="3">
    <source>
        <dbReference type="EMBL" id="PON88491.1"/>
    </source>
</evidence>
<dbReference type="EMBL" id="JXTC01000105">
    <property type="protein sequence ID" value="PON88491.1"/>
    <property type="molecule type" value="Genomic_DNA"/>
</dbReference>
<comment type="caution">
    <text evidence="3">The sequence shown here is derived from an EMBL/GenBank/DDBJ whole genome shotgun (WGS) entry which is preliminary data.</text>
</comment>
<feature type="region of interest" description="Disordered" evidence="1">
    <location>
        <begin position="75"/>
        <end position="150"/>
    </location>
</feature>
<feature type="signal peptide" evidence="2">
    <location>
        <begin position="1"/>
        <end position="21"/>
    </location>
</feature>
<evidence type="ECO:0000313" key="4">
    <source>
        <dbReference type="Proteomes" id="UP000237000"/>
    </source>
</evidence>
<keyword evidence="2" id="KW-0732">Signal</keyword>
<evidence type="ECO:0000256" key="2">
    <source>
        <dbReference type="SAM" id="SignalP"/>
    </source>
</evidence>
<gene>
    <name evidence="3" type="ORF">TorRG33x02_157050</name>
</gene>
<keyword evidence="4" id="KW-1185">Reference proteome</keyword>
<sequence>MPTSAFFYFFIFLGHPITSQTTKKPSNISNVHRLAKEHEGRCGRVTTTSTTAELAKPLVVIDAEERERELDLVASPDSAAEHARVAAESTQHGADADHVEPLVPAERHHHGPNRRRRRGGHVAEAEVLPERVVAGEGAPEPAHARGHAEGGAVQALQDLYEDVNVVV</sequence>
<feature type="compositionally biased region" description="Basic residues" evidence="1">
    <location>
        <begin position="107"/>
        <end position="120"/>
    </location>
</feature>
<proteinExistence type="predicted"/>